<dbReference type="InterPro" id="IPR005894">
    <property type="entry name" value="DrrA"/>
</dbReference>
<keyword evidence="6" id="KW-1278">Translocase</keyword>
<dbReference type="EMBL" id="MHIL01000010">
    <property type="protein sequence ID" value="OGY52049.1"/>
    <property type="molecule type" value="Genomic_DNA"/>
</dbReference>
<keyword evidence="4" id="KW-0547">Nucleotide-binding</keyword>
<dbReference type="InterPro" id="IPR003593">
    <property type="entry name" value="AAA+_ATPase"/>
</dbReference>
<reference evidence="10 11" key="1">
    <citation type="journal article" date="2016" name="Nat. Commun.">
        <title>Thousands of microbial genomes shed light on interconnected biogeochemical processes in an aquifer system.</title>
        <authorList>
            <person name="Anantharaman K."/>
            <person name="Brown C.T."/>
            <person name="Hug L.A."/>
            <person name="Sharon I."/>
            <person name="Castelle C.J."/>
            <person name="Probst A.J."/>
            <person name="Thomas B.C."/>
            <person name="Singh A."/>
            <person name="Wilkins M.J."/>
            <person name="Karaoz U."/>
            <person name="Brodie E.L."/>
            <person name="Williams K.H."/>
            <person name="Hubbard S.S."/>
            <person name="Banfield J.F."/>
        </authorList>
    </citation>
    <scope>NUCLEOTIDE SEQUENCE [LARGE SCALE GENOMIC DNA]</scope>
</reference>
<dbReference type="GO" id="GO:1900753">
    <property type="term" value="P:doxorubicin transport"/>
    <property type="evidence" value="ECO:0007669"/>
    <property type="project" value="InterPro"/>
</dbReference>
<dbReference type="PROSITE" id="PS00211">
    <property type="entry name" value="ABC_TRANSPORTER_1"/>
    <property type="match status" value="1"/>
</dbReference>
<evidence type="ECO:0000256" key="1">
    <source>
        <dbReference type="ARBA" id="ARBA00004413"/>
    </source>
</evidence>
<evidence type="ECO:0000256" key="5">
    <source>
        <dbReference type="ARBA" id="ARBA00022840"/>
    </source>
</evidence>
<evidence type="ECO:0000256" key="3">
    <source>
        <dbReference type="ARBA" id="ARBA00022475"/>
    </source>
</evidence>
<dbReference type="STRING" id="1797542.A3J59_03990"/>
<comment type="subcellular location">
    <subcellularLocation>
        <location evidence="1">Cell membrane</location>
        <topology evidence="1">Peripheral membrane protein</topology>
        <orientation evidence="1">Cytoplasmic side</orientation>
    </subcellularLocation>
</comment>
<keyword evidence="3" id="KW-1003">Cell membrane</keyword>
<dbReference type="Gene3D" id="3.40.50.300">
    <property type="entry name" value="P-loop containing nucleotide triphosphate hydrolases"/>
    <property type="match status" value="1"/>
</dbReference>
<protein>
    <submittedName>
        <fullName evidence="10">Multidrug ABC transporter ATP-binding protein</fullName>
    </submittedName>
</protein>
<dbReference type="PANTHER" id="PTHR43582">
    <property type="entry name" value="LINEARMYCIN RESISTANCE ATP-BINDING PROTEIN LNRL"/>
    <property type="match status" value="1"/>
</dbReference>
<dbReference type="InterPro" id="IPR017871">
    <property type="entry name" value="ABC_transporter-like_CS"/>
</dbReference>
<dbReference type="AlphaFoldDB" id="A0A1G1YID2"/>
<accession>A0A1G1YID2</accession>
<dbReference type="FunFam" id="3.40.50.300:FF:000589">
    <property type="entry name" value="ABC transporter, ATP-binding subunit"/>
    <property type="match status" value="1"/>
</dbReference>
<evidence type="ECO:0000256" key="6">
    <source>
        <dbReference type="ARBA" id="ARBA00022967"/>
    </source>
</evidence>
<comment type="similarity">
    <text evidence="8">Belongs to the ABC transporter superfamily. Drug exporter-1 (DrugE1) (TC 3.A.1.105) family.</text>
</comment>
<dbReference type="GO" id="GO:0005524">
    <property type="term" value="F:ATP binding"/>
    <property type="evidence" value="ECO:0007669"/>
    <property type="project" value="UniProtKB-KW"/>
</dbReference>
<dbReference type="PANTHER" id="PTHR43582:SF4">
    <property type="entry name" value="ANTIBIOTIC RESISTANCE ABC TRANSPORTER ATP-BINDING PROTEIN"/>
    <property type="match status" value="1"/>
</dbReference>
<dbReference type="SUPFAM" id="SSF52540">
    <property type="entry name" value="P-loop containing nucleoside triphosphate hydrolases"/>
    <property type="match status" value="1"/>
</dbReference>
<dbReference type="GO" id="GO:0016887">
    <property type="term" value="F:ATP hydrolysis activity"/>
    <property type="evidence" value="ECO:0007669"/>
    <property type="project" value="InterPro"/>
</dbReference>
<comment type="caution">
    <text evidence="10">The sequence shown here is derived from an EMBL/GenBank/DDBJ whole genome shotgun (WGS) entry which is preliminary data.</text>
</comment>
<evidence type="ECO:0000256" key="8">
    <source>
        <dbReference type="ARBA" id="ARBA00049985"/>
    </source>
</evidence>
<evidence type="ECO:0000313" key="10">
    <source>
        <dbReference type="EMBL" id="OGY52049.1"/>
    </source>
</evidence>
<evidence type="ECO:0000256" key="2">
    <source>
        <dbReference type="ARBA" id="ARBA00022448"/>
    </source>
</evidence>
<evidence type="ECO:0000259" key="9">
    <source>
        <dbReference type="PROSITE" id="PS50893"/>
    </source>
</evidence>
<dbReference type="PROSITE" id="PS50893">
    <property type="entry name" value="ABC_TRANSPORTER_2"/>
    <property type="match status" value="1"/>
</dbReference>
<organism evidence="10 11">
    <name type="scientific">Candidatus Buchananbacteria bacterium RIFCSPHIGHO2_02_FULL_56_16</name>
    <dbReference type="NCBI Taxonomy" id="1797542"/>
    <lineage>
        <taxon>Bacteria</taxon>
        <taxon>Candidatus Buchananiibacteriota</taxon>
    </lineage>
</organism>
<evidence type="ECO:0000256" key="7">
    <source>
        <dbReference type="ARBA" id="ARBA00023136"/>
    </source>
</evidence>
<gene>
    <name evidence="10" type="ORF">A3J59_03990</name>
</gene>
<evidence type="ECO:0000313" key="11">
    <source>
        <dbReference type="Proteomes" id="UP000177310"/>
    </source>
</evidence>
<dbReference type="SMART" id="SM00382">
    <property type="entry name" value="AAA"/>
    <property type="match status" value="1"/>
</dbReference>
<keyword evidence="5 10" id="KW-0067">ATP-binding</keyword>
<dbReference type="NCBIfam" id="TIGR01188">
    <property type="entry name" value="drrA"/>
    <property type="match status" value="1"/>
</dbReference>
<dbReference type="InterPro" id="IPR027417">
    <property type="entry name" value="P-loop_NTPase"/>
</dbReference>
<name>A0A1G1YID2_9BACT</name>
<dbReference type="GO" id="GO:0043215">
    <property type="term" value="P:daunorubicin transport"/>
    <property type="evidence" value="ECO:0007669"/>
    <property type="project" value="InterPro"/>
</dbReference>
<proteinExistence type="inferred from homology"/>
<keyword evidence="7" id="KW-0472">Membrane</keyword>
<dbReference type="InterPro" id="IPR003439">
    <property type="entry name" value="ABC_transporter-like_ATP-bd"/>
</dbReference>
<feature type="domain" description="ABC transporter" evidence="9">
    <location>
        <begin position="5"/>
        <end position="236"/>
    </location>
</feature>
<sequence length="264" mass="30292">MNQIIEVKNLTKKFDDFVAVNDVSFSVNEGEIFAFLGPNGAGKSTTIKMLTTLLHPTRGTVTLDGHDPVRQPDLVRRTFGIVFQDPSLDDELTAWENMEFHGVLYDVPDKLRWERILQLLKFVDLWDRRKSLVKEFSGGMKRRLEIARGLLHHPKIIFLDEPTLGLDPQTRNHMWAYLKELNKNEGTTVFFTTHYMEEADRIAQRIAIIDHGKIIASGTSAELKQQTATSSLEEAFLALTGETIREEAATSTDHLRTMRRVWRR</sequence>
<dbReference type="Proteomes" id="UP000177310">
    <property type="component" value="Unassembled WGS sequence"/>
</dbReference>
<dbReference type="GO" id="GO:0005886">
    <property type="term" value="C:plasma membrane"/>
    <property type="evidence" value="ECO:0007669"/>
    <property type="project" value="UniProtKB-SubCell"/>
</dbReference>
<evidence type="ECO:0000256" key="4">
    <source>
        <dbReference type="ARBA" id="ARBA00022741"/>
    </source>
</evidence>
<dbReference type="Pfam" id="PF00005">
    <property type="entry name" value="ABC_tran"/>
    <property type="match status" value="1"/>
</dbReference>
<keyword evidence="2" id="KW-0813">Transport</keyword>